<dbReference type="EMBL" id="CP085043">
    <property type="protein sequence ID" value="UZF16148.1"/>
    <property type="molecule type" value="Genomic_DNA"/>
</dbReference>
<accession>A0ABY6NFX9</accession>
<proteinExistence type="predicted"/>
<evidence type="ECO:0000256" key="1">
    <source>
        <dbReference type="SAM" id="MobiDB-lite"/>
    </source>
</evidence>
<feature type="region of interest" description="Disordered" evidence="1">
    <location>
        <begin position="146"/>
        <end position="168"/>
    </location>
</feature>
<sequence length="168" mass="19273">MLKREQLINELLEAENFGEAAVDHLLAFLELAEDLCREDVIGIQKILDQHMDKTRLNIAHILRAHGLPEKLMERIWVMFYESLVETKGNEEEDQALRINYEKSLSTRPAELIALDRALTDTYRQHRQNSSAQAKIKPLSRIEKLQAILDEPSSTESRPVTATKGRGIK</sequence>
<organism evidence="2">
    <name type="scientific">Ralstonia solanacearum</name>
    <name type="common">Pseudomonas solanacearum</name>
    <dbReference type="NCBI Taxonomy" id="305"/>
    <lineage>
        <taxon>Bacteria</taxon>
        <taxon>Pseudomonadati</taxon>
        <taxon>Pseudomonadota</taxon>
        <taxon>Betaproteobacteria</taxon>
        <taxon>Burkholderiales</taxon>
        <taxon>Burkholderiaceae</taxon>
        <taxon>Ralstonia</taxon>
        <taxon>Ralstonia solanacearum species complex</taxon>
    </lineage>
</organism>
<name>A0ABY6NFX9_RALSL</name>
<evidence type="ECO:0000313" key="2">
    <source>
        <dbReference type="EMBL" id="UZF16148.1"/>
    </source>
</evidence>
<reference evidence="2" key="1">
    <citation type="submission" date="2021-10" db="EMBL/GenBank/DDBJ databases">
        <title>Complete genome sequences of five Ralstonia solancearum strains isolated from sunflower.</title>
        <authorList>
            <person name="She X."/>
            <person name="He Z."/>
        </authorList>
    </citation>
    <scope>NUCLEOTIDE SEQUENCE</scope>
    <source>
        <strain evidence="2">RS638</strain>
    </source>
</reference>
<gene>
    <name evidence="2" type="ORF">LH706_06820</name>
</gene>
<protein>
    <submittedName>
        <fullName evidence="2">Uncharacterized protein</fullName>
    </submittedName>
</protein>